<dbReference type="PANTHER" id="PTHR42723:SF1">
    <property type="entry name" value="CHLOROPHYLL SYNTHASE, CHLOROPLASTIC"/>
    <property type="match status" value="1"/>
</dbReference>
<evidence type="ECO:0000313" key="8">
    <source>
        <dbReference type="Proteomes" id="UP001597601"/>
    </source>
</evidence>
<comment type="subcellular location">
    <subcellularLocation>
        <location evidence="1">Membrane</location>
        <topology evidence="1">Multi-pass membrane protein</topology>
    </subcellularLocation>
</comment>
<feature type="transmembrane region" description="Helical" evidence="6">
    <location>
        <begin position="15"/>
        <end position="35"/>
    </location>
</feature>
<proteinExistence type="predicted"/>
<feature type="transmembrane region" description="Helical" evidence="6">
    <location>
        <begin position="220"/>
        <end position="239"/>
    </location>
</feature>
<dbReference type="Gene3D" id="1.10.357.140">
    <property type="entry name" value="UbiA prenyltransferase"/>
    <property type="match status" value="1"/>
</dbReference>
<evidence type="ECO:0000256" key="4">
    <source>
        <dbReference type="ARBA" id="ARBA00022989"/>
    </source>
</evidence>
<evidence type="ECO:0000313" key="7">
    <source>
        <dbReference type="EMBL" id="MFD2865866.1"/>
    </source>
</evidence>
<evidence type="ECO:0000256" key="6">
    <source>
        <dbReference type="SAM" id="Phobius"/>
    </source>
</evidence>
<organism evidence="7 8">
    <name type="scientific">Mucilaginibacter antarcticus</name>
    <dbReference type="NCBI Taxonomy" id="1855725"/>
    <lineage>
        <taxon>Bacteria</taxon>
        <taxon>Pseudomonadati</taxon>
        <taxon>Bacteroidota</taxon>
        <taxon>Sphingobacteriia</taxon>
        <taxon>Sphingobacteriales</taxon>
        <taxon>Sphingobacteriaceae</taxon>
        <taxon>Mucilaginibacter</taxon>
    </lineage>
</organism>
<protein>
    <submittedName>
        <fullName evidence="7">UbiA-like protein EboC</fullName>
    </submittedName>
</protein>
<dbReference type="InterPro" id="IPR044878">
    <property type="entry name" value="UbiA_sf"/>
</dbReference>
<reference evidence="8" key="1">
    <citation type="journal article" date="2019" name="Int. J. Syst. Evol. Microbiol.">
        <title>The Global Catalogue of Microorganisms (GCM) 10K type strain sequencing project: providing services to taxonomists for standard genome sequencing and annotation.</title>
        <authorList>
            <consortium name="The Broad Institute Genomics Platform"/>
            <consortium name="The Broad Institute Genome Sequencing Center for Infectious Disease"/>
            <person name="Wu L."/>
            <person name="Ma J."/>
        </authorList>
    </citation>
    <scope>NUCLEOTIDE SEQUENCE [LARGE SCALE GENOMIC DNA]</scope>
    <source>
        <strain evidence="8">KCTC 52232</strain>
    </source>
</reference>
<dbReference type="Pfam" id="PF01040">
    <property type="entry name" value="UbiA"/>
    <property type="match status" value="1"/>
</dbReference>
<dbReference type="CDD" id="cd13964">
    <property type="entry name" value="PT_UbiA_1"/>
    <property type="match status" value="1"/>
</dbReference>
<dbReference type="InterPro" id="IPR000537">
    <property type="entry name" value="UbiA_prenyltransferase"/>
</dbReference>
<dbReference type="RefSeq" id="WP_377128984.1">
    <property type="nucleotide sequence ID" value="NZ_JBHUHN010000001.1"/>
</dbReference>
<feature type="transmembrane region" description="Helical" evidence="6">
    <location>
        <begin position="47"/>
        <end position="68"/>
    </location>
</feature>
<evidence type="ECO:0000256" key="5">
    <source>
        <dbReference type="ARBA" id="ARBA00023136"/>
    </source>
</evidence>
<feature type="transmembrane region" description="Helical" evidence="6">
    <location>
        <begin position="113"/>
        <end position="129"/>
    </location>
</feature>
<evidence type="ECO:0000256" key="1">
    <source>
        <dbReference type="ARBA" id="ARBA00004141"/>
    </source>
</evidence>
<keyword evidence="5 6" id="KW-0472">Membrane</keyword>
<keyword evidence="3 6" id="KW-0812">Transmembrane</keyword>
<keyword evidence="4 6" id="KW-1133">Transmembrane helix</keyword>
<sequence>MAGKLTVYLRLMRPANIVTSVADVLAGIAISGYFFNLKFEPTSFYPVVLLCLSTMGLYGGGIVFNDVFDAELDKKERPERAIPSGLISLREAAFLGAFLLLWGIGFAFSYSNLAGFIAIAIAFFALLYNKVSKHIKFIGPLNMGLCRGLNLLLGISVIVPMLTQFYYLAAVPIIYIFSITMISQGEVHGGNKRNLYIGGVLYATVILAILYFSISQAQSMAILFLLPFVWMIFTPLINAIKNPVGPNIGKAVKAGVISLILMDAAWAAAFGSMWAGMFIACLLPLSMWFAKAFAVT</sequence>
<feature type="transmembrane region" description="Helical" evidence="6">
    <location>
        <begin position="165"/>
        <end position="183"/>
    </location>
</feature>
<gene>
    <name evidence="7" type="primary">eboC</name>
    <name evidence="7" type="ORF">ACFSYC_14290</name>
</gene>
<evidence type="ECO:0000256" key="2">
    <source>
        <dbReference type="ARBA" id="ARBA00022475"/>
    </source>
</evidence>
<evidence type="ECO:0000256" key="3">
    <source>
        <dbReference type="ARBA" id="ARBA00022692"/>
    </source>
</evidence>
<keyword evidence="8" id="KW-1185">Reference proteome</keyword>
<feature type="transmembrane region" description="Helical" evidence="6">
    <location>
        <begin position="275"/>
        <end position="294"/>
    </location>
</feature>
<dbReference type="NCBIfam" id="NF035940">
    <property type="entry name" value="prenyl_rel_EboC"/>
    <property type="match status" value="1"/>
</dbReference>
<accession>A0ABW5XSD9</accession>
<comment type="caution">
    <text evidence="7">The sequence shown here is derived from an EMBL/GenBank/DDBJ whole genome shotgun (WGS) entry which is preliminary data.</text>
</comment>
<dbReference type="EMBL" id="JBHUON010000018">
    <property type="protein sequence ID" value="MFD2865866.1"/>
    <property type="molecule type" value="Genomic_DNA"/>
</dbReference>
<dbReference type="PANTHER" id="PTHR42723">
    <property type="entry name" value="CHLOROPHYLL SYNTHASE"/>
    <property type="match status" value="1"/>
</dbReference>
<feature type="transmembrane region" description="Helical" evidence="6">
    <location>
        <begin position="195"/>
        <end position="214"/>
    </location>
</feature>
<dbReference type="InterPro" id="IPR050475">
    <property type="entry name" value="Prenyltransferase_related"/>
</dbReference>
<dbReference type="Proteomes" id="UP001597601">
    <property type="component" value="Unassembled WGS sequence"/>
</dbReference>
<keyword evidence="2" id="KW-1003">Cell membrane</keyword>
<name>A0ABW5XSD9_9SPHI</name>